<feature type="region of interest" description="Disordered" evidence="1">
    <location>
        <begin position="69"/>
        <end position="134"/>
    </location>
</feature>
<dbReference type="EMBL" id="JASBNA010000002">
    <property type="protein sequence ID" value="KAK7695221.1"/>
    <property type="molecule type" value="Genomic_DNA"/>
</dbReference>
<keyword evidence="3" id="KW-1185">Reference proteome</keyword>
<protein>
    <submittedName>
        <fullName evidence="2">Uncharacterized protein</fullName>
    </submittedName>
</protein>
<comment type="caution">
    <text evidence="2">The sequence shown here is derived from an EMBL/GenBank/DDBJ whole genome shotgun (WGS) entry which is preliminary data.</text>
</comment>
<feature type="region of interest" description="Disordered" evidence="1">
    <location>
        <begin position="1"/>
        <end position="26"/>
    </location>
</feature>
<evidence type="ECO:0000313" key="2">
    <source>
        <dbReference type="EMBL" id="KAK7695221.1"/>
    </source>
</evidence>
<evidence type="ECO:0000313" key="3">
    <source>
        <dbReference type="Proteomes" id="UP001385951"/>
    </source>
</evidence>
<proteinExistence type="predicted"/>
<evidence type="ECO:0000256" key="1">
    <source>
        <dbReference type="SAM" id="MobiDB-lite"/>
    </source>
</evidence>
<name>A0AAW0GZ48_9APHY</name>
<feature type="compositionally biased region" description="Polar residues" evidence="1">
    <location>
        <begin position="1"/>
        <end position="17"/>
    </location>
</feature>
<dbReference type="Proteomes" id="UP001385951">
    <property type="component" value="Unassembled WGS sequence"/>
</dbReference>
<feature type="compositionally biased region" description="Pro residues" evidence="1">
    <location>
        <begin position="112"/>
        <end position="132"/>
    </location>
</feature>
<reference evidence="2 3" key="1">
    <citation type="submission" date="2022-09" db="EMBL/GenBank/DDBJ databases">
        <authorList>
            <person name="Palmer J.M."/>
        </authorList>
    </citation>
    <scope>NUCLEOTIDE SEQUENCE [LARGE SCALE GENOMIC DNA]</scope>
    <source>
        <strain evidence="2 3">DSM 7382</strain>
    </source>
</reference>
<accession>A0AAW0GZ48</accession>
<gene>
    <name evidence="2" type="ORF">QCA50_002411</name>
</gene>
<feature type="compositionally biased region" description="Polar residues" evidence="1">
    <location>
        <begin position="69"/>
        <end position="79"/>
    </location>
</feature>
<dbReference type="AlphaFoldDB" id="A0AAW0GZ48"/>
<organism evidence="2 3">
    <name type="scientific">Cerrena zonata</name>
    <dbReference type="NCBI Taxonomy" id="2478898"/>
    <lineage>
        <taxon>Eukaryota</taxon>
        <taxon>Fungi</taxon>
        <taxon>Dikarya</taxon>
        <taxon>Basidiomycota</taxon>
        <taxon>Agaricomycotina</taxon>
        <taxon>Agaricomycetes</taxon>
        <taxon>Polyporales</taxon>
        <taxon>Cerrenaceae</taxon>
        <taxon>Cerrena</taxon>
    </lineage>
</organism>
<sequence>MNVLTSQLPPKESTNPQPEADDDRPSALCISRNKHWRYISSYHGPWLQLPLELLESLLILNLDPNTLTASETRAPQTHSLLKDTPYSPRSRGFASISDHSSPDSPRSLFASLPPPPPLPSPKPGKATPPPIDPGVFRSVAQIVG</sequence>